<dbReference type="InterPro" id="IPR002575">
    <property type="entry name" value="Aminoglycoside_PTrfase"/>
</dbReference>
<name>A0A6I1MMT1_9CLOT</name>
<dbReference type="InterPro" id="IPR047175">
    <property type="entry name" value="CotS-like"/>
</dbReference>
<dbReference type="PANTHER" id="PTHR39179:SF1">
    <property type="entry name" value="SPORE COAT PROTEIN I"/>
    <property type="match status" value="1"/>
</dbReference>
<accession>A0A6I1MMT1</accession>
<feature type="domain" description="Aminoglycoside phosphotransferase" evidence="1">
    <location>
        <begin position="46"/>
        <end position="260"/>
    </location>
</feature>
<dbReference type="Proteomes" id="UP000430345">
    <property type="component" value="Unassembled WGS sequence"/>
</dbReference>
<reference evidence="2 3" key="1">
    <citation type="submission" date="2019-10" db="EMBL/GenBank/DDBJ databases">
        <title>The Genome Sequence of Clostridium tarantellae Isolated from Fish Brain.</title>
        <authorList>
            <person name="Bano L."/>
            <person name="Kiel M."/>
            <person name="Sales G."/>
            <person name="Doxey A.C."/>
            <person name="Mansfield M.J."/>
            <person name="Schiavone M."/>
            <person name="Rossetto O."/>
            <person name="Pirazzini M."/>
            <person name="Dobrindt U."/>
            <person name="Montecucco C."/>
        </authorList>
    </citation>
    <scope>NUCLEOTIDE SEQUENCE [LARGE SCALE GENOMIC DNA]</scope>
    <source>
        <strain evidence="2 3">DSM 3997</strain>
    </source>
</reference>
<dbReference type="NCBIfam" id="TIGR02906">
    <property type="entry name" value="spore_CotS"/>
    <property type="match status" value="1"/>
</dbReference>
<dbReference type="InterPro" id="IPR014255">
    <property type="entry name" value="Spore_coat_CotS"/>
</dbReference>
<dbReference type="RefSeq" id="WP_152886696.1">
    <property type="nucleotide sequence ID" value="NZ_WHJC01000002.1"/>
</dbReference>
<gene>
    <name evidence="2" type="ORF">GBZ86_00435</name>
</gene>
<proteinExistence type="predicted"/>
<dbReference type="EMBL" id="WHJC01000002">
    <property type="protein sequence ID" value="MPQ42231.1"/>
    <property type="molecule type" value="Genomic_DNA"/>
</dbReference>
<dbReference type="InterPro" id="IPR011009">
    <property type="entry name" value="Kinase-like_dom_sf"/>
</dbReference>
<keyword evidence="2" id="KW-0167">Capsid protein</keyword>
<dbReference type="Gene3D" id="3.30.200.20">
    <property type="entry name" value="Phosphorylase Kinase, domain 1"/>
    <property type="match status" value="1"/>
</dbReference>
<dbReference type="Gene3D" id="3.90.1200.10">
    <property type="match status" value="1"/>
</dbReference>
<protein>
    <submittedName>
        <fullName evidence="2">CotS family spore coat protein</fullName>
    </submittedName>
</protein>
<sequence>MVKHKSMPSETDLNFIAKNNILPLYGLKNSSIEQIKIKNTDKHRAVFKVSSQNKNYCLKKVYYSESDLLFVYSTMEWLFRNGIKLPRLLPSLNNNRYIKNNDFLFILTPWIEGDKCDFDNLQNIYSSSITLATLHNAAKNFKPIEGSNIKEGYENLYISISTHFLKILQCYNSAIKRKDSFSKIFLDQFPLNFNLAKHSSYIASTINFDKLSKSLCHGDYVNKNILIINNEVWIIDFDNCCFKYSINDLCYFLRRLLRRNYTAWDFEVAKNCIEKYNSIRPINKDDAKYLLSYLSFPQKYWRLSKDYYNNVKKCNKDSFIDLLIKYTEMSQEHSFFISKLQNYLIKNFNI</sequence>
<evidence type="ECO:0000259" key="1">
    <source>
        <dbReference type="Pfam" id="PF01636"/>
    </source>
</evidence>
<dbReference type="GO" id="GO:0042601">
    <property type="term" value="C:endospore-forming forespore"/>
    <property type="evidence" value="ECO:0007669"/>
    <property type="project" value="TreeGrafter"/>
</dbReference>
<comment type="caution">
    <text evidence="2">The sequence shown here is derived from an EMBL/GenBank/DDBJ whole genome shotgun (WGS) entry which is preliminary data.</text>
</comment>
<dbReference type="Pfam" id="PF01636">
    <property type="entry name" value="APH"/>
    <property type="match status" value="1"/>
</dbReference>
<organism evidence="2 3">
    <name type="scientific">Clostridium tarantellae</name>
    <dbReference type="NCBI Taxonomy" id="39493"/>
    <lineage>
        <taxon>Bacteria</taxon>
        <taxon>Bacillati</taxon>
        <taxon>Bacillota</taxon>
        <taxon>Clostridia</taxon>
        <taxon>Eubacteriales</taxon>
        <taxon>Clostridiaceae</taxon>
        <taxon>Clostridium</taxon>
    </lineage>
</organism>
<evidence type="ECO:0000313" key="2">
    <source>
        <dbReference type="EMBL" id="MPQ42231.1"/>
    </source>
</evidence>
<keyword evidence="2" id="KW-0946">Virion</keyword>
<dbReference type="OrthoDB" id="9771902at2"/>
<evidence type="ECO:0000313" key="3">
    <source>
        <dbReference type="Proteomes" id="UP000430345"/>
    </source>
</evidence>
<dbReference type="PANTHER" id="PTHR39179">
    <property type="entry name" value="SPORE COAT PROTEIN I"/>
    <property type="match status" value="1"/>
</dbReference>
<dbReference type="AlphaFoldDB" id="A0A6I1MMT1"/>
<keyword evidence="3" id="KW-1185">Reference proteome</keyword>
<dbReference type="SUPFAM" id="SSF56112">
    <property type="entry name" value="Protein kinase-like (PK-like)"/>
    <property type="match status" value="1"/>
</dbReference>